<reference evidence="2" key="1">
    <citation type="submission" date="2019-05" db="EMBL/GenBank/DDBJ databases">
        <title>The de novo reference genome and transcriptome assemblies of the wild tomato species Solanum chilense.</title>
        <authorList>
            <person name="Stam R."/>
            <person name="Nosenko T."/>
            <person name="Hoerger A.C."/>
            <person name="Stephan W."/>
            <person name="Seidel M.A."/>
            <person name="Kuhn J.M.M."/>
            <person name="Haberer G."/>
            <person name="Tellier A."/>
        </authorList>
    </citation>
    <scope>NUCLEOTIDE SEQUENCE</scope>
    <source>
        <tissue evidence="2">Mature leaves</tissue>
    </source>
</reference>
<sequence>MATIQILIGPSCLQKDLWEIVVQVIVQESLADMISSKVAKVKVLGDMEIIPFVKSSGINLTIAGMVETRLAMGFTGHLAAGLGCFK</sequence>
<evidence type="ECO:0000256" key="1">
    <source>
        <dbReference type="ARBA" id="ARBA00022723"/>
    </source>
</evidence>
<dbReference type="EMBL" id="RXGB01001065">
    <property type="protein sequence ID" value="TMX00475.1"/>
    <property type="molecule type" value="Genomic_DNA"/>
</dbReference>
<dbReference type="GO" id="GO:0046872">
    <property type="term" value="F:metal ion binding"/>
    <property type="evidence" value="ECO:0007669"/>
    <property type="project" value="UniProtKB-KW"/>
</dbReference>
<comment type="caution">
    <text evidence="2">The sequence shown here is derived from an EMBL/GenBank/DDBJ whole genome shotgun (WGS) entry which is preliminary data.</text>
</comment>
<dbReference type="AlphaFoldDB" id="A0A6N2C023"/>
<gene>
    <name evidence="2" type="ORF">EJD97_000751</name>
</gene>
<organism evidence="2">
    <name type="scientific">Solanum chilense</name>
    <name type="common">Tomato</name>
    <name type="synonym">Lycopersicon chilense</name>
    <dbReference type="NCBI Taxonomy" id="4083"/>
    <lineage>
        <taxon>Eukaryota</taxon>
        <taxon>Viridiplantae</taxon>
        <taxon>Streptophyta</taxon>
        <taxon>Embryophyta</taxon>
        <taxon>Tracheophyta</taxon>
        <taxon>Spermatophyta</taxon>
        <taxon>Magnoliopsida</taxon>
        <taxon>eudicotyledons</taxon>
        <taxon>Gunneridae</taxon>
        <taxon>Pentapetalae</taxon>
        <taxon>asterids</taxon>
        <taxon>lamiids</taxon>
        <taxon>Solanales</taxon>
        <taxon>Solanaceae</taxon>
        <taxon>Solanoideae</taxon>
        <taxon>Solaneae</taxon>
        <taxon>Solanum</taxon>
        <taxon>Solanum subgen. Lycopersicon</taxon>
    </lineage>
</organism>
<keyword evidence="1" id="KW-0479">Metal-binding</keyword>
<accession>A0A6N2C023</accession>
<evidence type="ECO:0000313" key="2">
    <source>
        <dbReference type="EMBL" id="TMX00475.1"/>
    </source>
</evidence>
<dbReference type="PANTHER" id="PTHR48073:SF2">
    <property type="entry name" value="O-SUCCINYLBENZOATE SYNTHASE"/>
    <property type="match status" value="1"/>
</dbReference>
<dbReference type="PANTHER" id="PTHR48073">
    <property type="entry name" value="O-SUCCINYLBENZOATE SYNTHASE-RELATED"/>
    <property type="match status" value="1"/>
</dbReference>
<protein>
    <submittedName>
        <fullName evidence="2">Uncharacterized protein</fullName>
    </submittedName>
</protein>
<proteinExistence type="predicted"/>
<name>A0A6N2C023_SOLCI</name>